<dbReference type="Proteomes" id="UP001054889">
    <property type="component" value="Unassembled WGS sequence"/>
</dbReference>
<dbReference type="PANTHER" id="PTHR47087">
    <property type="entry name" value="METHIONINE S-METHYLTRANSFERASE"/>
    <property type="match status" value="1"/>
</dbReference>
<organism evidence="1 2">
    <name type="scientific">Eleusine coracana subsp. coracana</name>
    <dbReference type="NCBI Taxonomy" id="191504"/>
    <lineage>
        <taxon>Eukaryota</taxon>
        <taxon>Viridiplantae</taxon>
        <taxon>Streptophyta</taxon>
        <taxon>Embryophyta</taxon>
        <taxon>Tracheophyta</taxon>
        <taxon>Spermatophyta</taxon>
        <taxon>Magnoliopsida</taxon>
        <taxon>Liliopsida</taxon>
        <taxon>Poales</taxon>
        <taxon>Poaceae</taxon>
        <taxon>PACMAD clade</taxon>
        <taxon>Chloridoideae</taxon>
        <taxon>Cynodonteae</taxon>
        <taxon>Eleusininae</taxon>
        <taxon>Eleusine</taxon>
    </lineage>
</organism>
<reference evidence="1" key="1">
    <citation type="journal article" date="2018" name="DNA Res.">
        <title>Multiple hybrid de novo genome assembly of finger millet, an orphan allotetraploid crop.</title>
        <authorList>
            <person name="Hatakeyama M."/>
            <person name="Aluri S."/>
            <person name="Balachadran M.T."/>
            <person name="Sivarajan S.R."/>
            <person name="Patrignani A."/>
            <person name="Gruter S."/>
            <person name="Poveda L."/>
            <person name="Shimizu-Inatsugi R."/>
            <person name="Baeten J."/>
            <person name="Francoijs K.J."/>
            <person name="Nataraja K.N."/>
            <person name="Reddy Y.A.N."/>
            <person name="Phadnis S."/>
            <person name="Ravikumar R.L."/>
            <person name="Schlapbach R."/>
            <person name="Sreeman S.M."/>
            <person name="Shimizu K.K."/>
        </authorList>
    </citation>
    <scope>NUCLEOTIDE SEQUENCE</scope>
</reference>
<dbReference type="EMBL" id="BQKI01000088">
    <property type="protein sequence ID" value="GJN36392.1"/>
    <property type="molecule type" value="Genomic_DNA"/>
</dbReference>
<dbReference type="AlphaFoldDB" id="A0AAV5FN80"/>
<proteinExistence type="predicted"/>
<protein>
    <submittedName>
        <fullName evidence="1">Uncharacterized protein</fullName>
    </submittedName>
</protein>
<comment type="caution">
    <text evidence="1">The sequence shown here is derived from an EMBL/GenBank/DDBJ whole genome shotgun (WGS) entry which is preliminary data.</text>
</comment>
<evidence type="ECO:0000313" key="1">
    <source>
        <dbReference type="EMBL" id="GJN36392.1"/>
    </source>
</evidence>
<sequence length="155" mass="17157">MGSEGVVDHHQQVAMEEEDDVEGFLKRCEPSGDAAYAELKTLLARLHDPATRRQARVFLTALHRRHYYHHKSASSSSSVDEDDDGGLFFRHYGFAIRDLDLHSAAFFVAASSSSTAAAGQSVLLTLSLLFVSLSLSLRAMVDQGQLPMLYLCHFE</sequence>
<reference evidence="1" key="2">
    <citation type="submission" date="2021-12" db="EMBL/GenBank/DDBJ databases">
        <title>Resequencing data analysis of finger millet.</title>
        <authorList>
            <person name="Hatakeyama M."/>
            <person name="Aluri S."/>
            <person name="Balachadran M.T."/>
            <person name="Sivarajan S.R."/>
            <person name="Poveda L."/>
            <person name="Shimizu-Inatsugi R."/>
            <person name="Schlapbach R."/>
            <person name="Sreeman S.M."/>
            <person name="Shimizu K.K."/>
        </authorList>
    </citation>
    <scope>NUCLEOTIDE SEQUENCE</scope>
</reference>
<gene>
    <name evidence="1" type="primary">gb25247</name>
    <name evidence="1" type="ORF">PR202_gb25247</name>
</gene>
<evidence type="ECO:0000313" key="2">
    <source>
        <dbReference type="Proteomes" id="UP001054889"/>
    </source>
</evidence>
<name>A0AAV5FN80_ELECO</name>
<dbReference type="PANTHER" id="PTHR47087:SF1">
    <property type="entry name" value="METHIONINE S-METHYLTRANSFERASE"/>
    <property type="match status" value="1"/>
</dbReference>
<keyword evidence="2" id="KW-1185">Reference proteome</keyword>
<accession>A0AAV5FN80</accession>